<dbReference type="RefSeq" id="WP_056013555.1">
    <property type="nucleotide sequence ID" value="NZ_CP019402.1"/>
</dbReference>
<dbReference type="KEGG" id="pflu:BWO91_17130"/>
<protein>
    <submittedName>
        <fullName evidence="1">AsnC family transcriptional regulator</fullName>
    </submittedName>
</protein>
<dbReference type="Pfam" id="PF13404">
    <property type="entry name" value="HTH_AsnC-type"/>
    <property type="match status" value="1"/>
</dbReference>
<dbReference type="PROSITE" id="PS50956">
    <property type="entry name" value="HTH_ASNC_2"/>
    <property type="match status" value="1"/>
</dbReference>
<dbReference type="Gene3D" id="3.30.70.920">
    <property type="match status" value="1"/>
</dbReference>
<comment type="caution">
    <text evidence="1">The sequence shown here is derived from an EMBL/GenBank/DDBJ whole genome shotgun (WGS) entry which is preliminary data.</text>
</comment>
<dbReference type="SUPFAM" id="SSF54909">
    <property type="entry name" value="Dimeric alpha+beta barrel"/>
    <property type="match status" value="1"/>
</dbReference>
<dbReference type="GO" id="GO:0043200">
    <property type="term" value="P:response to amino acid"/>
    <property type="evidence" value="ECO:0007669"/>
    <property type="project" value="TreeGrafter"/>
</dbReference>
<dbReference type="InterPro" id="IPR019887">
    <property type="entry name" value="Tscrpt_reg_AsnC/Lrp_C"/>
</dbReference>
<organism evidence="1 2">
    <name type="scientific">Plantibacter flavus</name>
    <dbReference type="NCBI Taxonomy" id="150123"/>
    <lineage>
        <taxon>Bacteria</taxon>
        <taxon>Bacillati</taxon>
        <taxon>Actinomycetota</taxon>
        <taxon>Actinomycetes</taxon>
        <taxon>Micrococcales</taxon>
        <taxon>Microbacteriaceae</taxon>
        <taxon>Plantibacter</taxon>
    </lineage>
</organism>
<dbReference type="InterPro" id="IPR036390">
    <property type="entry name" value="WH_DNA-bd_sf"/>
</dbReference>
<dbReference type="SUPFAM" id="SSF46785">
    <property type="entry name" value="Winged helix' DNA-binding domain"/>
    <property type="match status" value="1"/>
</dbReference>
<dbReference type="Gene3D" id="1.10.10.10">
    <property type="entry name" value="Winged helix-like DNA-binding domain superfamily/Winged helix DNA-binding domain"/>
    <property type="match status" value="1"/>
</dbReference>
<dbReference type="GO" id="GO:0005829">
    <property type="term" value="C:cytosol"/>
    <property type="evidence" value="ECO:0007669"/>
    <property type="project" value="TreeGrafter"/>
</dbReference>
<accession>A0A1S7BCY4</accession>
<proteinExistence type="predicted"/>
<dbReference type="STRING" id="150123.BWO91_17130"/>
<name>A0A1S7BCY4_9MICO</name>
<dbReference type="InterPro" id="IPR000485">
    <property type="entry name" value="AsnC-type_HTH_dom"/>
</dbReference>
<dbReference type="AlphaFoldDB" id="A0A1S7BCY4"/>
<dbReference type="CDD" id="cd00090">
    <property type="entry name" value="HTH_ARSR"/>
    <property type="match status" value="1"/>
</dbReference>
<reference evidence="1 2" key="1">
    <citation type="submission" date="2018-11" db="EMBL/GenBank/DDBJ databases">
        <title>Sequencing the genomes of 1000 actinobacteria strains.</title>
        <authorList>
            <person name="Klenk H.-P."/>
        </authorList>
    </citation>
    <scope>NUCLEOTIDE SEQUENCE [LARGE SCALE GENOMIC DNA]</scope>
    <source>
        <strain evidence="1 2">DSM 14012</strain>
    </source>
</reference>
<dbReference type="InterPro" id="IPR019888">
    <property type="entry name" value="Tscrpt_reg_AsnC-like"/>
</dbReference>
<dbReference type="OrthoDB" id="4050641at2"/>
<dbReference type="InterPro" id="IPR011008">
    <property type="entry name" value="Dimeric_a/b-barrel"/>
</dbReference>
<keyword evidence="2" id="KW-1185">Reference proteome</keyword>
<dbReference type="PANTHER" id="PTHR30154:SF34">
    <property type="entry name" value="TRANSCRIPTIONAL REGULATOR AZLB"/>
    <property type="match status" value="1"/>
</dbReference>
<gene>
    <name evidence="1" type="ORF">EDD42_3178</name>
</gene>
<dbReference type="Proteomes" id="UP000266915">
    <property type="component" value="Unassembled WGS sequence"/>
</dbReference>
<dbReference type="PANTHER" id="PTHR30154">
    <property type="entry name" value="LEUCINE-RESPONSIVE REGULATORY PROTEIN"/>
    <property type="match status" value="1"/>
</dbReference>
<evidence type="ECO:0000313" key="1">
    <source>
        <dbReference type="EMBL" id="ROR83076.1"/>
    </source>
</evidence>
<evidence type="ECO:0000313" key="2">
    <source>
        <dbReference type="Proteomes" id="UP000266915"/>
    </source>
</evidence>
<dbReference type="EMBL" id="RKHL01000001">
    <property type="protein sequence ID" value="ROR83076.1"/>
    <property type="molecule type" value="Genomic_DNA"/>
</dbReference>
<dbReference type="GO" id="GO:0043565">
    <property type="term" value="F:sequence-specific DNA binding"/>
    <property type="evidence" value="ECO:0007669"/>
    <property type="project" value="InterPro"/>
</dbReference>
<dbReference type="Pfam" id="PF01037">
    <property type="entry name" value="AsnC_trans_reg"/>
    <property type="match status" value="1"/>
</dbReference>
<dbReference type="InterPro" id="IPR011991">
    <property type="entry name" value="ArsR-like_HTH"/>
</dbReference>
<dbReference type="SMART" id="SM00344">
    <property type="entry name" value="HTH_ASNC"/>
    <property type="match status" value="1"/>
</dbReference>
<sequence length="150" mass="16542">MNDLDDIDRRLIAILQQDGRKAFSEIATETGLPASSVRYRIQRLEDTGILQIVGIANPLSIGFDHLALIGIRCEPGMARGVCQELSKHAETSYVVLTSGGFDVMVEAVCRDMDHYKTFLLDTLQPTPGVRSTETFFVLEAHKLAYGWGVG</sequence>
<dbReference type="InterPro" id="IPR036388">
    <property type="entry name" value="WH-like_DNA-bd_sf"/>
</dbReference>
<dbReference type="PRINTS" id="PR00033">
    <property type="entry name" value="HTHASNC"/>
</dbReference>